<organism evidence="3 4">
    <name type="scientific">Cafeteria roenbergensis</name>
    <name type="common">Marine flagellate</name>
    <dbReference type="NCBI Taxonomy" id="33653"/>
    <lineage>
        <taxon>Eukaryota</taxon>
        <taxon>Sar</taxon>
        <taxon>Stramenopiles</taxon>
        <taxon>Bigyra</taxon>
        <taxon>Opalozoa</taxon>
        <taxon>Bicosoecida</taxon>
        <taxon>Cafeteriaceae</taxon>
        <taxon>Cafeteria</taxon>
    </lineage>
</organism>
<evidence type="ECO:0000313" key="2">
    <source>
        <dbReference type="EMBL" id="KAA0166603.1"/>
    </source>
</evidence>
<evidence type="ECO:0008006" key="6">
    <source>
        <dbReference type="Google" id="ProtNLM"/>
    </source>
</evidence>
<gene>
    <name evidence="3" type="ORF">FNF28_01553</name>
    <name evidence="2" type="ORF">FNF31_01381</name>
</gene>
<protein>
    <recommendedName>
        <fullName evidence="6">Saposin B-type domain-containing protein</fullName>
    </recommendedName>
</protein>
<name>A0A5A8DXS4_CAFRO</name>
<reference evidence="4 5" key="1">
    <citation type="submission" date="2019-07" db="EMBL/GenBank/DDBJ databases">
        <title>Genomes of Cafeteria roenbergensis.</title>
        <authorList>
            <person name="Fischer M.G."/>
            <person name="Hackl T."/>
            <person name="Roman M."/>
        </authorList>
    </citation>
    <scope>NUCLEOTIDE SEQUENCE [LARGE SCALE GENOMIC DNA]</scope>
    <source>
        <strain evidence="2 5">Cflag</strain>
        <strain evidence="3 4">RCC970-E3</strain>
    </source>
</reference>
<dbReference type="Proteomes" id="UP000324907">
    <property type="component" value="Unassembled WGS sequence"/>
</dbReference>
<evidence type="ECO:0000313" key="5">
    <source>
        <dbReference type="Proteomes" id="UP000325113"/>
    </source>
</evidence>
<sequence>MLAVLALAAAALVAPAAAHAAGFHSLASDALIEQVHQTHNDTDLVLLQTQASVSAQRVQGYCEICVRMIQMKQRFQPDVCSGLTDNFFITCVKNLESIIKADRAVSYWHNVGCVHLDAAGPEAVKPCPAHVICGWTPNIFGQRIRADGETMGQLAPLCPRDTNFVPRVPRTDAPAELPFDFSKLSK</sequence>
<evidence type="ECO:0000313" key="4">
    <source>
        <dbReference type="Proteomes" id="UP000324907"/>
    </source>
</evidence>
<accession>A0A5A8DXS4</accession>
<proteinExistence type="predicted"/>
<keyword evidence="1" id="KW-0732">Signal</keyword>
<feature type="signal peptide" evidence="1">
    <location>
        <begin position="1"/>
        <end position="20"/>
    </location>
</feature>
<evidence type="ECO:0000313" key="3">
    <source>
        <dbReference type="EMBL" id="KAA0170325.1"/>
    </source>
</evidence>
<dbReference type="AlphaFoldDB" id="A0A5A8DXS4"/>
<evidence type="ECO:0000256" key="1">
    <source>
        <dbReference type="SAM" id="SignalP"/>
    </source>
</evidence>
<dbReference type="Proteomes" id="UP000325113">
    <property type="component" value="Unassembled WGS sequence"/>
</dbReference>
<comment type="caution">
    <text evidence="3">The sequence shown here is derived from an EMBL/GenBank/DDBJ whole genome shotgun (WGS) entry which is preliminary data.</text>
</comment>
<dbReference type="EMBL" id="VLTL01000014">
    <property type="protein sequence ID" value="KAA0170325.1"/>
    <property type="molecule type" value="Genomic_DNA"/>
</dbReference>
<dbReference type="EMBL" id="VLTM01000008">
    <property type="protein sequence ID" value="KAA0166603.1"/>
    <property type="molecule type" value="Genomic_DNA"/>
</dbReference>
<feature type="chain" id="PRO_5036136853" description="Saposin B-type domain-containing protein" evidence="1">
    <location>
        <begin position="21"/>
        <end position="186"/>
    </location>
</feature>